<proteinExistence type="predicted"/>
<protein>
    <submittedName>
        <fullName evidence="2">Uncharacterized protein</fullName>
    </submittedName>
</protein>
<dbReference type="Pfam" id="PF13181">
    <property type="entry name" value="TPR_8"/>
    <property type="match status" value="1"/>
</dbReference>
<dbReference type="Pfam" id="PF14559">
    <property type="entry name" value="TPR_19"/>
    <property type="match status" value="1"/>
</dbReference>
<organism evidence="2 3">
    <name type="scientific">Mucilaginibacter gilvus</name>
    <dbReference type="NCBI Taxonomy" id="2305909"/>
    <lineage>
        <taxon>Bacteria</taxon>
        <taxon>Pseudomonadati</taxon>
        <taxon>Bacteroidota</taxon>
        <taxon>Sphingobacteriia</taxon>
        <taxon>Sphingobacteriales</taxon>
        <taxon>Sphingobacteriaceae</taxon>
        <taxon>Mucilaginibacter</taxon>
    </lineage>
</organism>
<evidence type="ECO:0000256" key="1">
    <source>
        <dbReference type="SAM" id="SignalP"/>
    </source>
</evidence>
<feature type="chain" id="PRO_5019007881" evidence="1">
    <location>
        <begin position="20"/>
        <end position="378"/>
    </location>
</feature>
<feature type="signal peptide" evidence="1">
    <location>
        <begin position="1"/>
        <end position="19"/>
    </location>
</feature>
<dbReference type="SUPFAM" id="SSF48452">
    <property type="entry name" value="TPR-like"/>
    <property type="match status" value="1"/>
</dbReference>
<dbReference type="PANTHER" id="PTHR12558">
    <property type="entry name" value="CELL DIVISION CYCLE 16,23,27"/>
    <property type="match status" value="1"/>
</dbReference>
<dbReference type="AlphaFoldDB" id="A0A444MMJ8"/>
<dbReference type="EMBL" id="SBIW01000006">
    <property type="protein sequence ID" value="RWY50908.1"/>
    <property type="molecule type" value="Genomic_DNA"/>
</dbReference>
<name>A0A444MMJ8_9SPHI</name>
<comment type="caution">
    <text evidence="2">The sequence shown here is derived from an EMBL/GenBank/DDBJ whole genome shotgun (WGS) entry which is preliminary data.</text>
</comment>
<sequence length="378" mass="42653">MKYMLPAMLLTCLFFNASAQTKVDDALLLDYYQNQRFADASDYLKTVYTEPVTNLKALSQLAYTSNMAGRLPEAEGYYQRIYDIDSTRSGVLFSLGSINLRRGNSAKAEVYYKRIAAKDTTNFVVYKQLAQISLDKGDIGSQIAYLQRANKINPADADISSDLANRYIEIKLLPQAENVLNKATTADPENIVLLESLMKLAYAQKKWTETVDACLKLMKNGNESSIIRTKLGVSYYNLKNYNCGAETFADIPALVQNEYTYYYAAMCYKALKDHKRAIAFLEKAINDGISTSIASYYGEIADSDEKLSKYKKAVLAYHKGLQFEESPMIYYSLASLYEVNLKDNKTAATYYKKYLASNPPASEKNYIAYAKSKTRLND</sequence>
<dbReference type="Gene3D" id="1.25.40.10">
    <property type="entry name" value="Tetratricopeptide repeat domain"/>
    <property type="match status" value="2"/>
</dbReference>
<dbReference type="RefSeq" id="WP_128534327.1">
    <property type="nucleotide sequence ID" value="NZ_SBIW01000006.1"/>
</dbReference>
<dbReference type="Pfam" id="PF13432">
    <property type="entry name" value="TPR_16"/>
    <property type="match status" value="1"/>
</dbReference>
<dbReference type="Proteomes" id="UP000286701">
    <property type="component" value="Unassembled WGS sequence"/>
</dbReference>
<reference evidence="2 3" key="1">
    <citation type="submission" date="2019-01" db="EMBL/GenBank/DDBJ databases">
        <title>Mucilaginibacter antarcticum sp. nov., isolated from antarctic soil.</title>
        <authorList>
            <person name="Yan Y.-Q."/>
            <person name="Du Z.-J."/>
        </authorList>
    </citation>
    <scope>NUCLEOTIDE SEQUENCE [LARGE SCALE GENOMIC DNA]</scope>
    <source>
        <strain evidence="2 3">F01003</strain>
    </source>
</reference>
<keyword evidence="3" id="KW-1185">Reference proteome</keyword>
<keyword evidence="1" id="KW-0732">Signal</keyword>
<gene>
    <name evidence="2" type="ORF">EPL05_12605</name>
</gene>
<dbReference type="PANTHER" id="PTHR12558:SF47">
    <property type="entry name" value="LIPOPOLYSACCHARIDE ASSEMBLY PROTEIN B"/>
    <property type="match status" value="1"/>
</dbReference>
<evidence type="ECO:0000313" key="2">
    <source>
        <dbReference type="EMBL" id="RWY50908.1"/>
    </source>
</evidence>
<dbReference type="Pfam" id="PF13174">
    <property type="entry name" value="TPR_6"/>
    <property type="match status" value="1"/>
</dbReference>
<evidence type="ECO:0000313" key="3">
    <source>
        <dbReference type="Proteomes" id="UP000286701"/>
    </source>
</evidence>
<dbReference type="InterPro" id="IPR019734">
    <property type="entry name" value="TPR_rpt"/>
</dbReference>
<accession>A0A444MMJ8</accession>
<dbReference type="InterPro" id="IPR011990">
    <property type="entry name" value="TPR-like_helical_dom_sf"/>
</dbReference>
<dbReference type="OrthoDB" id="1221582at2"/>
<dbReference type="SMART" id="SM00028">
    <property type="entry name" value="TPR"/>
    <property type="match status" value="6"/>
</dbReference>